<dbReference type="OrthoDB" id="529131at2"/>
<organism evidence="3 4">
    <name type="scientific">Dankookia rubra</name>
    <dbReference type="NCBI Taxonomy" id="1442381"/>
    <lineage>
        <taxon>Bacteria</taxon>
        <taxon>Pseudomonadati</taxon>
        <taxon>Pseudomonadota</taxon>
        <taxon>Alphaproteobacteria</taxon>
        <taxon>Acetobacterales</taxon>
        <taxon>Roseomonadaceae</taxon>
        <taxon>Dankookia</taxon>
    </lineage>
</organism>
<keyword evidence="3" id="KW-0808">Transferase</keyword>
<dbReference type="InterPro" id="IPR001296">
    <property type="entry name" value="Glyco_trans_1"/>
</dbReference>
<gene>
    <name evidence="3" type="ORF">E2C06_25655</name>
</gene>
<evidence type="ECO:0000259" key="1">
    <source>
        <dbReference type="Pfam" id="PF00534"/>
    </source>
</evidence>
<dbReference type="Pfam" id="PF13439">
    <property type="entry name" value="Glyco_transf_4"/>
    <property type="match status" value="1"/>
</dbReference>
<dbReference type="AlphaFoldDB" id="A0A4R5Q9T9"/>
<evidence type="ECO:0000313" key="3">
    <source>
        <dbReference type="EMBL" id="TDH59780.1"/>
    </source>
</evidence>
<evidence type="ECO:0000313" key="4">
    <source>
        <dbReference type="Proteomes" id="UP000295096"/>
    </source>
</evidence>
<dbReference type="PANTHER" id="PTHR12526:SF636">
    <property type="entry name" value="BLL3647 PROTEIN"/>
    <property type="match status" value="1"/>
</dbReference>
<name>A0A4R5Q9T9_9PROT</name>
<dbReference type="Proteomes" id="UP000295096">
    <property type="component" value="Unassembled WGS sequence"/>
</dbReference>
<dbReference type="CDD" id="cd03801">
    <property type="entry name" value="GT4_PimA-like"/>
    <property type="match status" value="1"/>
</dbReference>
<feature type="domain" description="Glycosyl transferase family 1" evidence="1">
    <location>
        <begin position="286"/>
        <end position="449"/>
    </location>
</feature>
<dbReference type="PANTHER" id="PTHR12526">
    <property type="entry name" value="GLYCOSYLTRANSFERASE"/>
    <property type="match status" value="1"/>
</dbReference>
<proteinExistence type="predicted"/>
<dbReference type="Gene3D" id="3.40.50.2000">
    <property type="entry name" value="Glycogen Phosphorylase B"/>
    <property type="match status" value="2"/>
</dbReference>
<dbReference type="InterPro" id="IPR028098">
    <property type="entry name" value="Glyco_trans_4-like_N"/>
</dbReference>
<dbReference type="Pfam" id="PF00534">
    <property type="entry name" value="Glycos_transf_1"/>
    <property type="match status" value="1"/>
</dbReference>
<feature type="domain" description="Glycosyltransferase subfamily 4-like N-terminal" evidence="2">
    <location>
        <begin position="98"/>
        <end position="277"/>
    </location>
</feature>
<reference evidence="3 4" key="1">
    <citation type="journal article" date="2016" name="J. Microbiol.">
        <title>Dankookia rubra gen. nov., sp. nov., an alphaproteobacterium isolated from sediment of a shallow stream.</title>
        <authorList>
            <person name="Kim W.H."/>
            <person name="Kim D.H."/>
            <person name="Kang K."/>
            <person name="Ahn T.Y."/>
        </authorList>
    </citation>
    <scope>NUCLEOTIDE SEQUENCE [LARGE SCALE GENOMIC DNA]</scope>
    <source>
        <strain evidence="3 4">JCM30602</strain>
    </source>
</reference>
<comment type="caution">
    <text evidence="3">The sequence shown here is derived from an EMBL/GenBank/DDBJ whole genome shotgun (WGS) entry which is preliminary data.</text>
</comment>
<protein>
    <submittedName>
        <fullName evidence="3">Colanic acid biosynthesis glycosyltransferase WcaL</fullName>
    </submittedName>
</protein>
<keyword evidence="4" id="KW-1185">Reference proteome</keyword>
<dbReference type="GO" id="GO:0016757">
    <property type="term" value="F:glycosyltransferase activity"/>
    <property type="evidence" value="ECO:0007669"/>
    <property type="project" value="InterPro"/>
</dbReference>
<dbReference type="EMBL" id="SMSJ01000054">
    <property type="protein sequence ID" value="TDH59780.1"/>
    <property type="molecule type" value="Genomic_DNA"/>
</dbReference>
<accession>A0A4R5Q9T9</accession>
<evidence type="ECO:0000259" key="2">
    <source>
        <dbReference type="Pfam" id="PF13439"/>
    </source>
</evidence>
<dbReference type="SUPFAM" id="SSF53756">
    <property type="entry name" value="UDP-Glycosyltransferase/glycogen phosphorylase"/>
    <property type="match status" value="1"/>
</dbReference>
<sequence length="473" mass="49630">MCVPRHPVAGVAECETGNTLDIGMRNRGNRPQVASAPVRIAWHGRCTSSGRPPATSLKPASFRTARGNRPPMPDGAAFNTAPPIATLHVLAAFPVLSETFISNEIRALRARGHRVVPLAIAPYDGPCQPEDEAFRAETVALGDQPRLPAMLGALAHPAGLARALAFCRAQRALSLPSLLLAGARAALVARRAGVRHVHAHYAHGAAAIGIVAARLSGLTCSFISHGYDLYGSPTDIPAKLAAADAVVATCEDMKADFLAMRPGTPVHVIPCGVDPARFRRPATPPPSNGRILAIGRLAEQKGYPVLIEALALLPEAERPVVEAVGAGPLLAELQALAAARGVAGQMRFLGPRPSTWIAEHGPAYAGFVAPYVICANGDRDTSPVSVKEAMGMELPVLASTVTGNKEMVTPETGRLVEPADAAALAEGLRWLAGLAPEERRRLGAAGRQRLLDRFTLDRQAECLGAVFAGCRDA</sequence>